<protein>
    <submittedName>
        <fullName evidence="7">IclR family transcriptional regulator</fullName>
    </submittedName>
</protein>
<dbReference type="RefSeq" id="WP_017985286.1">
    <property type="nucleotide sequence ID" value="NZ_AQUL01000001.1"/>
</dbReference>
<evidence type="ECO:0000256" key="3">
    <source>
        <dbReference type="ARBA" id="ARBA00023163"/>
    </source>
</evidence>
<evidence type="ECO:0000313" key="7">
    <source>
        <dbReference type="EMBL" id="AIJ26509.1"/>
    </source>
</evidence>
<evidence type="ECO:0000256" key="2">
    <source>
        <dbReference type="ARBA" id="ARBA00023125"/>
    </source>
</evidence>
<keyword evidence="1" id="KW-0805">Transcription regulation</keyword>
<evidence type="ECO:0000259" key="6">
    <source>
        <dbReference type="PROSITE" id="PS51078"/>
    </source>
</evidence>
<dbReference type="GO" id="GO:0045892">
    <property type="term" value="P:negative regulation of DNA-templated transcription"/>
    <property type="evidence" value="ECO:0007669"/>
    <property type="project" value="TreeGrafter"/>
</dbReference>
<dbReference type="Proteomes" id="UP000062973">
    <property type="component" value="Chromosome"/>
</dbReference>
<dbReference type="InterPro" id="IPR050707">
    <property type="entry name" value="HTH_MetabolicPath_Reg"/>
</dbReference>
<dbReference type="InterPro" id="IPR014757">
    <property type="entry name" value="Tscrpt_reg_IclR_C"/>
</dbReference>
<dbReference type="PANTHER" id="PTHR30136:SF34">
    <property type="entry name" value="TRANSCRIPTIONAL REGULATOR"/>
    <property type="match status" value="1"/>
</dbReference>
<dbReference type="PROSITE" id="PS51077">
    <property type="entry name" value="HTH_ICLR"/>
    <property type="match status" value="1"/>
</dbReference>
<dbReference type="PANTHER" id="PTHR30136">
    <property type="entry name" value="HELIX-TURN-HELIX TRANSCRIPTIONAL REGULATOR, ICLR FAMILY"/>
    <property type="match status" value="1"/>
</dbReference>
<evidence type="ECO:0000256" key="1">
    <source>
        <dbReference type="ARBA" id="ARBA00023015"/>
    </source>
</evidence>
<dbReference type="AlphaFoldDB" id="A0A076MZ70"/>
<dbReference type="InterPro" id="IPR005471">
    <property type="entry name" value="Tscrpt_reg_IclR_N"/>
</dbReference>
<dbReference type="SMART" id="SM00346">
    <property type="entry name" value="HTH_ICLR"/>
    <property type="match status" value="1"/>
</dbReference>
<sequence length="273" mass="29482">MRTYDENKPIGWQSEGSMTSTTAGEGPGHGPHFVQAVGRAFAILRCFGADHPALTASAAAKRTGLDRATARRLLLTLADLGYVRYDGQAFRLTAQTLDLGYSYLSGLALPEIAQPHLHDLAHRLNETASLALLDRGDVVNLAVVPGQRHAPPTLAVGARRPAHVTSSGQVLLAALPEDELTRRLDALPDIAGLPKEIEQVRERGWAMAEHDVDDDLRAIAAPVRHRRGRVLAAVTASVHPDRLGHGLVERDYVPELLRTAWSIEADLANLPEG</sequence>
<evidence type="ECO:0000259" key="5">
    <source>
        <dbReference type="PROSITE" id="PS51077"/>
    </source>
</evidence>
<dbReference type="SUPFAM" id="SSF55781">
    <property type="entry name" value="GAF domain-like"/>
    <property type="match status" value="1"/>
</dbReference>
<keyword evidence="8" id="KW-1185">Reference proteome</keyword>
<reference evidence="7 8" key="1">
    <citation type="submission" date="2014-07" db="EMBL/GenBank/DDBJ databases">
        <title>Whole Genome Sequence of the Amycolatopsis methanolica 239.</title>
        <authorList>
            <person name="Tang B."/>
        </authorList>
    </citation>
    <scope>NUCLEOTIDE SEQUENCE [LARGE SCALE GENOMIC DNA]</scope>
    <source>
        <strain evidence="7 8">239</strain>
    </source>
</reference>
<keyword evidence="3" id="KW-0804">Transcription</keyword>
<dbReference type="GO" id="GO:0003677">
    <property type="term" value="F:DNA binding"/>
    <property type="evidence" value="ECO:0007669"/>
    <property type="project" value="UniProtKB-KW"/>
</dbReference>
<dbReference type="eggNOG" id="COG1414">
    <property type="taxonomic scope" value="Bacteria"/>
</dbReference>
<gene>
    <name evidence="7" type="primary">pcaR</name>
    <name evidence="7" type="ORF">AMETH_6417</name>
</gene>
<dbReference type="InterPro" id="IPR029016">
    <property type="entry name" value="GAF-like_dom_sf"/>
</dbReference>
<dbReference type="InterPro" id="IPR036390">
    <property type="entry name" value="WH_DNA-bd_sf"/>
</dbReference>
<dbReference type="Gene3D" id="3.30.450.40">
    <property type="match status" value="1"/>
</dbReference>
<dbReference type="OrthoDB" id="9807558at2"/>
<dbReference type="KEGG" id="amq:AMETH_6417"/>
<dbReference type="GO" id="GO:0003700">
    <property type="term" value="F:DNA-binding transcription factor activity"/>
    <property type="evidence" value="ECO:0007669"/>
    <property type="project" value="TreeGrafter"/>
</dbReference>
<dbReference type="HOGENOM" id="CLU_062618_0_1_11"/>
<keyword evidence="2" id="KW-0238">DNA-binding</keyword>
<dbReference type="Gene3D" id="1.10.10.10">
    <property type="entry name" value="Winged helix-like DNA-binding domain superfamily/Winged helix DNA-binding domain"/>
    <property type="match status" value="1"/>
</dbReference>
<feature type="compositionally biased region" description="Polar residues" evidence="4">
    <location>
        <begin position="14"/>
        <end position="23"/>
    </location>
</feature>
<dbReference type="SUPFAM" id="SSF46785">
    <property type="entry name" value="Winged helix' DNA-binding domain"/>
    <property type="match status" value="1"/>
</dbReference>
<accession>A0A076MZ70</accession>
<evidence type="ECO:0000313" key="8">
    <source>
        <dbReference type="Proteomes" id="UP000062973"/>
    </source>
</evidence>
<dbReference type="STRING" id="1068978.AMETH_6417"/>
<evidence type="ECO:0000256" key="4">
    <source>
        <dbReference type="SAM" id="MobiDB-lite"/>
    </source>
</evidence>
<feature type="domain" description="IclR-ED" evidence="6">
    <location>
        <begin position="95"/>
        <end position="269"/>
    </location>
</feature>
<feature type="region of interest" description="Disordered" evidence="4">
    <location>
        <begin position="1"/>
        <end position="29"/>
    </location>
</feature>
<dbReference type="Pfam" id="PF09339">
    <property type="entry name" value="HTH_IclR"/>
    <property type="match status" value="1"/>
</dbReference>
<dbReference type="PATRIC" id="fig|1068978.7.peg.6897"/>
<dbReference type="InterPro" id="IPR036388">
    <property type="entry name" value="WH-like_DNA-bd_sf"/>
</dbReference>
<dbReference type="PROSITE" id="PS51078">
    <property type="entry name" value="ICLR_ED"/>
    <property type="match status" value="1"/>
</dbReference>
<proteinExistence type="predicted"/>
<feature type="domain" description="HTH iclR-type" evidence="5">
    <location>
        <begin position="34"/>
        <end position="94"/>
    </location>
</feature>
<dbReference type="EMBL" id="CP009110">
    <property type="protein sequence ID" value="AIJ26509.1"/>
    <property type="molecule type" value="Genomic_DNA"/>
</dbReference>
<name>A0A076MZ70_AMYME</name>
<dbReference type="Pfam" id="PF01614">
    <property type="entry name" value="IclR_C"/>
    <property type="match status" value="1"/>
</dbReference>
<organism evidence="7 8">
    <name type="scientific">Amycolatopsis methanolica 239</name>
    <dbReference type="NCBI Taxonomy" id="1068978"/>
    <lineage>
        <taxon>Bacteria</taxon>
        <taxon>Bacillati</taxon>
        <taxon>Actinomycetota</taxon>
        <taxon>Actinomycetes</taxon>
        <taxon>Pseudonocardiales</taxon>
        <taxon>Pseudonocardiaceae</taxon>
        <taxon>Amycolatopsis</taxon>
        <taxon>Amycolatopsis methanolica group</taxon>
    </lineage>
</organism>